<protein>
    <submittedName>
        <fullName evidence="2">DUF5995 family protein</fullName>
    </submittedName>
</protein>
<name>A0ABU7RXW3_9ACTN</name>
<comment type="caution">
    <text evidence="2">The sequence shown here is derived from an EMBL/GenBank/DDBJ whole genome shotgun (WGS) entry which is preliminary data.</text>
</comment>
<feature type="chain" id="PRO_5046276332" evidence="1">
    <location>
        <begin position="30"/>
        <end position="310"/>
    </location>
</feature>
<proteinExistence type="predicted"/>
<evidence type="ECO:0000313" key="2">
    <source>
        <dbReference type="EMBL" id="MEE6261367.1"/>
    </source>
</evidence>
<dbReference type="InterPro" id="IPR046037">
    <property type="entry name" value="DUF5995"/>
</dbReference>
<gene>
    <name evidence="2" type="ORF">V1633_23065</name>
</gene>
<evidence type="ECO:0000313" key="3">
    <source>
        <dbReference type="Proteomes" id="UP001332243"/>
    </source>
</evidence>
<evidence type="ECO:0000256" key="1">
    <source>
        <dbReference type="SAM" id="SignalP"/>
    </source>
</evidence>
<sequence>MRRLIGIRALVAAASATVGVVAVAPPGYADPSPTPSSASVVRAVEVPETCPEGGAECVDGTISELGERFAGLGRACAHHTTFTLAYLRTTQGFKWGRDQGIFTDNRWVNREGALFAEYYYRAYDDWAAGRRSAVPAAWLAALDAARDRRLTGAGDLMLGMSAHINRDLPYVLAQVGLTRPDGTSRKPDHDRVNQILAELVDPLLAELIARYDPDGFDVGIPPEVVLGLLVSWREQAWRNAVRLTNARNPFTRAIVEFDIESSAVATAAGLATLTSYLPPLTGPGPRAAHCAAHHADPPPVAYPFGVPPAY</sequence>
<feature type="signal peptide" evidence="1">
    <location>
        <begin position="1"/>
        <end position="29"/>
    </location>
</feature>
<dbReference type="EMBL" id="JAZGQK010000020">
    <property type="protein sequence ID" value="MEE6261367.1"/>
    <property type="molecule type" value="Genomic_DNA"/>
</dbReference>
<organism evidence="2 3">
    <name type="scientific">Plantactinospora sonchi</name>
    <dbReference type="NCBI Taxonomy" id="1544735"/>
    <lineage>
        <taxon>Bacteria</taxon>
        <taxon>Bacillati</taxon>
        <taxon>Actinomycetota</taxon>
        <taxon>Actinomycetes</taxon>
        <taxon>Micromonosporales</taxon>
        <taxon>Micromonosporaceae</taxon>
        <taxon>Plantactinospora</taxon>
    </lineage>
</organism>
<dbReference type="Proteomes" id="UP001332243">
    <property type="component" value="Unassembled WGS sequence"/>
</dbReference>
<dbReference type="Pfam" id="PF19458">
    <property type="entry name" value="DUF5995"/>
    <property type="match status" value="1"/>
</dbReference>
<keyword evidence="3" id="KW-1185">Reference proteome</keyword>
<dbReference type="RefSeq" id="WP_331216477.1">
    <property type="nucleotide sequence ID" value="NZ_JAZGQK010000020.1"/>
</dbReference>
<keyword evidence="1" id="KW-0732">Signal</keyword>
<accession>A0ABU7RXW3</accession>
<reference evidence="2 3" key="1">
    <citation type="submission" date="2024-01" db="EMBL/GenBank/DDBJ databases">
        <title>Genome insights into Plantactinospora sonchi sp. nov.</title>
        <authorList>
            <person name="Wang L."/>
        </authorList>
    </citation>
    <scope>NUCLEOTIDE SEQUENCE [LARGE SCALE GENOMIC DNA]</scope>
    <source>
        <strain evidence="2 3">NEAU-QY2</strain>
    </source>
</reference>